<dbReference type="AlphaFoldDB" id="A0A3B3CW16"/>
<feature type="chain" id="PRO_5017288385" evidence="1">
    <location>
        <begin position="30"/>
        <end position="128"/>
    </location>
</feature>
<dbReference type="PaxDb" id="30732-ENSOMEP00000021520"/>
<accession>A0A3B3CW16</accession>
<sequence>MGTVFTEIHKSSLLLEFFFFFVSNLEVVAVSPQQRQQLLAWRQQQQWQHTSTAVRRTSRGSVRTTARQILQSWLKKSWMLSIFHSMVLLGSFNRSGSEVSLNFSFNELSRIFSNISDDLTLSFYMLHG</sequence>
<evidence type="ECO:0000313" key="3">
    <source>
        <dbReference type="Proteomes" id="UP000261560"/>
    </source>
</evidence>
<organism evidence="2 3">
    <name type="scientific">Oryzias melastigma</name>
    <name type="common">Marine medaka</name>
    <dbReference type="NCBI Taxonomy" id="30732"/>
    <lineage>
        <taxon>Eukaryota</taxon>
        <taxon>Metazoa</taxon>
        <taxon>Chordata</taxon>
        <taxon>Craniata</taxon>
        <taxon>Vertebrata</taxon>
        <taxon>Euteleostomi</taxon>
        <taxon>Actinopterygii</taxon>
        <taxon>Neopterygii</taxon>
        <taxon>Teleostei</taxon>
        <taxon>Neoteleostei</taxon>
        <taxon>Acanthomorphata</taxon>
        <taxon>Ovalentaria</taxon>
        <taxon>Atherinomorphae</taxon>
        <taxon>Beloniformes</taxon>
        <taxon>Adrianichthyidae</taxon>
        <taxon>Oryziinae</taxon>
        <taxon>Oryzias</taxon>
    </lineage>
</organism>
<proteinExistence type="predicted"/>
<reference evidence="2" key="2">
    <citation type="submission" date="2025-09" db="UniProtKB">
        <authorList>
            <consortium name="Ensembl"/>
        </authorList>
    </citation>
    <scope>IDENTIFICATION</scope>
</reference>
<dbReference type="GeneTree" id="ENSGT00940000178718"/>
<keyword evidence="3" id="KW-1185">Reference proteome</keyword>
<dbReference type="Ensembl" id="ENSOMET00000031196.1">
    <property type="protein sequence ID" value="ENSOMEP00000021520.1"/>
    <property type="gene ID" value="ENSOMEG00000023403.1"/>
</dbReference>
<dbReference type="Proteomes" id="UP000261560">
    <property type="component" value="Unplaced"/>
</dbReference>
<evidence type="ECO:0000256" key="1">
    <source>
        <dbReference type="SAM" id="SignalP"/>
    </source>
</evidence>
<protein>
    <submittedName>
        <fullName evidence="2">Uncharacterized protein</fullName>
    </submittedName>
</protein>
<keyword evidence="1" id="KW-0732">Signal</keyword>
<evidence type="ECO:0000313" key="2">
    <source>
        <dbReference type="Ensembl" id="ENSOMEP00000021520.1"/>
    </source>
</evidence>
<feature type="signal peptide" evidence="1">
    <location>
        <begin position="1"/>
        <end position="29"/>
    </location>
</feature>
<reference evidence="2" key="1">
    <citation type="submission" date="2025-08" db="UniProtKB">
        <authorList>
            <consortium name="Ensembl"/>
        </authorList>
    </citation>
    <scope>IDENTIFICATION</scope>
</reference>
<name>A0A3B3CW16_ORYME</name>